<dbReference type="InterPro" id="IPR001524">
    <property type="entry name" value="Glyco_hydro_6_CS"/>
</dbReference>
<dbReference type="SUPFAM" id="SSF57180">
    <property type="entry name" value="Cellulose-binding domain"/>
    <property type="match status" value="1"/>
</dbReference>
<evidence type="ECO:0000256" key="7">
    <source>
        <dbReference type="ARBA" id="ARBA00023326"/>
    </source>
</evidence>
<protein>
    <recommendedName>
        <fullName evidence="12">CBM1 domain-containing protein</fullName>
    </recommendedName>
</protein>
<evidence type="ECO:0000256" key="10">
    <source>
        <dbReference type="SAM" id="MobiDB-lite"/>
    </source>
</evidence>
<dbReference type="Proteomes" id="UP000045706">
    <property type="component" value="Unassembled WGS sequence"/>
</dbReference>
<feature type="region of interest" description="Disordered" evidence="10">
    <location>
        <begin position="66"/>
        <end position="126"/>
    </location>
</feature>
<evidence type="ECO:0000259" key="12">
    <source>
        <dbReference type="PROSITE" id="PS51164"/>
    </source>
</evidence>
<evidence type="ECO:0000256" key="3">
    <source>
        <dbReference type="ARBA" id="ARBA00023001"/>
    </source>
</evidence>
<gene>
    <name evidence="13" type="ORF">BN1723_010077</name>
</gene>
<dbReference type="PROSITE" id="PS00655">
    <property type="entry name" value="GLYCOSYL_HYDROL_F6_1"/>
    <property type="match status" value="1"/>
</dbReference>
<dbReference type="InterPro" id="IPR036434">
    <property type="entry name" value="Beta_cellobiohydrolase_sf"/>
</dbReference>
<dbReference type="SUPFAM" id="SSF51989">
    <property type="entry name" value="Glycosyl hydrolases family 6, cellulases"/>
    <property type="match status" value="2"/>
</dbReference>
<keyword evidence="6" id="KW-0326">Glycosidase</keyword>
<dbReference type="PROSITE" id="PS51164">
    <property type="entry name" value="CBM1_2"/>
    <property type="match status" value="1"/>
</dbReference>
<dbReference type="Pfam" id="PF01341">
    <property type="entry name" value="Glyco_hydro_6"/>
    <property type="match status" value="2"/>
</dbReference>
<evidence type="ECO:0000256" key="4">
    <source>
        <dbReference type="ARBA" id="ARBA00023157"/>
    </source>
</evidence>
<feature type="binding site" evidence="8">
    <location>
        <position position="204"/>
    </location>
    <ligand>
        <name>substrate</name>
    </ligand>
</feature>
<sequence>MAGRLFLSAALLSTAAFAAPLEERQACASQGQCGGQGWSGPTCCPSGTTCQLQNAWYSQCLPGAAPPPAVTTTRPATTAASSTRPATTSSTRSTTVVNPPTTTVAPPPGTTVAPPPGTTVAPPPGGATYTGNPFAGVNQWANAYYRSEVSSLAVPSLSGRHHHSPGHHRCLFHPSEVSSLAVPSLSGPLATAAAKVADVPTFQWMDTTAKVPLIDGALADIRRANAAGGNYAGIFVVYNLPDRDCAAAASNVRRDTTAKVPLIDGALADIRRANAAGGNYAGIFVVYNLPDRDCAAAASNGHRTEYVVDWVVKF</sequence>
<feature type="active site" evidence="9">
    <location>
        <position position="293"/>
    </location>
</feature>
<dbReference type="PIRSF" id="PIRSF001100">
    <property type="entry name" value="Beta_cellobiohydrolase"/>
    <property type="match status" value="1"/>
</dbReference>
<feature type="signal peptide" evidence="11">
    <location>
        <begin position="1"/>
        <end position="18"/>
    </location>
</feature>
<evidence type="ECO:0000256" key="6">
    <source>
        <dbReference type="ARBA" id="ARBA00023295"/>
    </source>
</evidence>
<organism evidence="13 14">
    <name type="scientific">Verticillium longisporum</name>
    <name type="common">Verticillium dahliae var. longisporum</name>
    <dbReference type="NCBI Taxonomy" id="100787"/>
    <lineage>
        <taxon>Eukaryota</taxon>
        <taxon>Fungi</taxon>
        <taxon>Dikarya</taxon>
        <taxon>Ascomycota</taxon>
        <taxon>Pezizomycotina</taxon>
        <taxon>Sordariomycetes</taxon>
        <taxon>Hypocreomycetidae</taxon>
        <taxon>Glomerellales</taxon>
        <taxon>Plectosphaerellaceae</taxon>
        <taxon>Verticillium</taxon>
    </lineage>
</organism>
<evidence type="ECO:0000256" key="1">
    <source>
        <dbReference type="ARBA" id="ARBA00022729"/>
    </source>
</evidence>
<dbReference type="AlphaFoldDB" id="A0A0G4KUW1"/>
<feature type="domain" description="CBM1" evidence="12">
    <location>
        <begin position="25"/>
        <end position="61"/>
    </location>
</feature>
<dbReference type="Pfam" id="PF00734">
    <property type="entry name" value="CBM_1"/>
    <property type="match status" value="1"/>
</dbReference>
<dbReference type="PROSITE" id="PS00562">
    <property type="entry name" value="CBM1_1"/>
    <property type="match status" value="1"/>
</dbReference>
<evidence type="ECO:0000313" key="13">
    <source>
        <dbReference type="EMBL" id="CRK13532.1"/>
    </source>
</evidence>
<evidence type="ECO:0000256" key="8">
    <source>
        <dbReference type="PIRSR" id="PIRSR001100-2"/>
    </source>
</evidence>
<dbReference type="PANTHER" id="PTHR34876">
    <property type="match status" value="1"/>
</dbReference>
<proteinExistence type="predicted"/>
<evidence type="ECO:0000256" key="9">
    <source>
        <dbReference type="PROSITE-ProRule" id="PRU10056"/>
    </source>
</evidence>
<keyword evidence="1 11" id="KW-0732">Signal</keyword>
<dbReference type="InterPro" id="IPR016288">
    <property type="entry name" value="Beta_cellobiohydrolase"/>
</dbReference>
<keyword evidence="5" id="KW-0119">Carbohydrate metabolism</keyword>
<evidence type="ECO:0000313" key="14">
    <source>
        <dbReference type="Proteomes" id="UP000045706"/>
    </source>
</evidence>
<accession>A0A0G4KUW1</accession>
<feature type="compositionally biased region" description="Low complexity" evidence="10">
    <location>
        <begin position="70"/>
        <end position="104"/>
    </location>
</feature>
<keyword evidence="2" id="KW-0378">Hydrolase</keyword>
<feature type="compositionally biased region" description="Pro residues" evidence="10">
    <location>
        <begin position="105"/>
        <end position="125"/>
    </location>
</feature>
<dbReference type="InterPro" id="IPR000254">
    <property type="entry name" value="CBD"/>
</dbReference>
<dbReference type="GO" id="GO:0004553">
    <property type="term" value="F:hydrolase activity, hydrolyzing O-glycosyl compounds"/>
    <property type="evidence" value="ECO:0007669"/>
    <property type="project" value="InterPro"/>
</dbReference>
<dbReference type="SMART" id="SM00236">
    <property type="entry name" value="fCBD"/>
    <property type="match status" value="1"/>
</dbReference>
<dbReference type="InterPro" id="IPR035971">
    <property type="entry name" value="CBD_sf"/>
</dbReference>
<evidence type="ECO:0000256" key="11">
    <source>
        <dbReference type="SAM" id="SignalP"/>
    </source>
</evidence>
<dbReference type="PANTHER" id="PTHR34876:SF4">
    <property type="entry name" value="1,4-BETA-D-GLUCAN CELLOBIOHYDROLASE C-RELATED"/>
    <property type="match status" value="1"/>
</dbReference>
<dbReference type="GO" id="GO:0030245">
    <property type="term" value="P:cellulose catabolic process"/>
    <property type="evidence" value="ECO:0007669"/>
    <property type="project" value="UniProtKB-KW"/>
</dbReference>
<evidence type="ECO:0000256" key="5">
    <source>
        <dbReference type="ARBA" id="ARBA00023277"/>
    </source>
</evidence>
<keyword evidence="4" id="KW-1015">Disulfide bond</keyword>
<dbReference type="EMBL" id="CVQI01004224">
    <property type="protein sequence ID" value="CRK13532.1"/>
    <property type="molecule type" value="Genomic_DNA"/>
</dbReference>
<feature type="chain" id="PRO_5002566127" description="CBM1 domain-containing protein" evidence="11">
    <location>
        <begin position="19"/>
        <end position="314"/>
    </location>
</feature>
<dbReference type="GO" id="GO:0030248">
    <property type="term" value="F:cellulose binding"/>
    <property type="evidence" value="ECO:0007669"/>
    <property type="project" value="InterPro"/>
</dbReference>
<keyword evidence="3" id="KW-0136">Cellulose degradation</keyword>
<evidence type="ECO:0000256" key="2">
    <source>
        <dbReference type="ARBA" id="ARBA00022801"/>
    </source>
</evidence>
<dbReference type="GO" id="GO:0005576">
    <property type="term" value="C:extracellular region"/>
    <property type="evidence" value="ECO:0007669"/>
    <property type="project" value="InterPro"/>
</dbReference>
<keyword evidence="7" id="KW-0624">Polysaccharide degradation</keyword>
<name>A0A0G4KUW1_VERLO</name>
<feature type="binding site" evidence="8">
    <location>
        <position position="206"/>
    </location>
    <ligand>
        <name>substrate</name>
    </ligand>
</feature>
<dbReference type="Gene3D" id="3.20.20.40">
    <property type="entry name" value="1, 4-beta cellobiohydrolase"/>
    <property type="match status" value="2"/>
</dbReference>
<reference evidence="14" key="1">
    <citation type="submission" date="2015-05" db="EMBL/GenBank/DDBJ databases">
        <authorList>
            <person name="Fogelqvist Johan"/>
        </authorList>
    </citation>
    <scope>NUCLEOTIDE SEQUENCE [LARGE SCALE GENOMIC DNA]</scope>
</reference>